<dbReference type="EMBL" id="LCIJ01000007">
    <property type="protein sequence ID" value="KKT52811.1"/>
    <property type="molecule type" value="Genomic_DNA"/>
</dbReference>
<proteinExistence type="predicted"/>
<keyword evidence="1" id="KW-0472">Membrane</keyword>
<comment type="caution">
    <text evidence="2">The sequence shown here is derived from an EMBL/GenBank/DDBJ whole genome shotgun (WGS) entry which is preliminary data.</text>
</comment>
<accession>A0A0G1I065</accession>
<sequence length="47" mass="5495">MPYLYLLIGIVDLILVFVNRDWAFTLAVVLGIIYVIFGLYEIFMPKK</sequence>
<evidence type="ECO:0000256" key="1">
    <source>
        <dbReference type="SAM" id="Phobius"/>
    </source>
</evidence>
<dbReference type="Proteomes" id="UP000034752">
    <property type="component" value="Unassembled WGS sequence"/>
</dbReference>
<evidence type="ECO:0000313" key="3">
    <source>
        <dbReference type="Proteomes" id="UP000034752"/>
    </source>
</evidence>
<evidence type="ECO:0000313" key="2">
    <source>
        <dbReference type="EMBL" id="KKT52811.1"/>
    </source>
</evidence>
<gene>
    <name evidence="2" type="ORF">VE96_C0007G0002</name>
</gene>
<protein>
    <submittedName>
        <fullName evidence="2">Uncharacterized protein</fullName>
    </submittedName>
</protein>
<keyword evidence="1" id="KW-1133">Transmembrane helix</keyword>
<name>A0A0G1I065_UNCK3</name>
<keyword evidence="1" id="KW-0812">Transmembrane</keyword>
<dbReference type="AlphaFoldDB" id="A0A0G1I065"/>
<feature type="transmembrane region" description="Helical" evidence="1">
    <location>
        <begin position="22"/>
        <end position="43"/>
    </location>
</feature>
<reference evidence="2 3" key="1">
    <citation type="journal article" date="2015" name="Nature">
        <title>rRNA introns, odd ribosomes, and small enigmatic genomes across a large radiation of phyla.</title>
        <authorList>
            <person name="Brown C.T."/>
            <person name="Hug L.A."/>
            <person name="Thomas B.C."/>
            <person name="Sharon I."/>
            <person name="Castelle C.J."/>
            <person name="Singh A."/>
            <person name="Wilkins M.J."/>
            <person name="Williams K.H."/>
            <person name="Banfield J.F."/>
        </authorList>
    </citation>
    <scope>NUCLEOTIDE SEQUENCE [LARGE SCALE GENOMIC DNA]</scope>
</reference>
<organism evidence="2 3">
    <name type="scientific">candidate division Kazan bacterium GW2011_GWA1_44_22</name>
    <dbReference type="NCBI Taxonomy" id="1620410"/>
    <lineage>
        <taxon>Bacteria</taxon>
        <taxon>Bacteria division Kazan-3B-28</taxon>
    </lineage>
</organism>